<dbReference type="RefSeq" id="XP_010430835.1">
    <property type="nucleotide sequence ID" value="XM_010432533.2"/>
</dbReference>
<dbReference type="GeneID" id="104715083"/>
<proteinExistence type="predicted"/>
<dbReference type="InterPro" id="IPR036047">
    <property type="entry name" value="F-box-like_dom_sf"/>
</dbReference>
<accession>A0ABM0TSZ3</accession>
<feature type="domain" description="F-box" evidence="1">
    <location>
        <begin position="1"/>
        <end position="47"/>
    </location>
</feature>
<dbReference type="Gene3D" id="1.20.1280.50">
    <property type="match status" value="1"/>
</dbReference>
<keyword evidence="2" id="KW-1185">Reference proteome</keyword>
<reference evidence="3" key="2">
    <citation type="submission" date="2025-08" db="UniProtKB">
        <authorList>
            <consortium name="RefSeq"/>
        </authorList>
    </citation>
    <scope>IDENTIFICATION</scope>
    <source>
        <tissue evidence="3">Leaf</tissue>
    </source>
</reference>
<gene>
    <name evidence="3" type="primary">LOC104715083</name>
</gene>
<dbReference type="SUPFAM" id="SSF82171">
    <property type="entry name" value="DPP6 N-terminal domain-like"/>
    <property type="match status" value="1"/>
</dbReference>
<dbReference type="PROSITE" id="PS50181">
    <property type="entry name" value="FBOX"/>
    <property type="match status" value="1"/>
</dbReference>
<sequence>MNSFPEDLLAIILSKLPIKIFTALKLVCKQWKSIVESPYFRDLFQSMDQNSDSSSWSLMHYGNEKEVIAHYRFNTWGLERSLGSYITSFLTKKFESQRNNYRVWAYSTDAGLILISEVPMHVNNRSLYVANPVSQECVKIPPHHKGDSCPLGIATRTENGVLLDYKVVLFGHSDEESLLIYSSETGLWTFDTVHLSLFGFYNQTPISLHGSIHWIATNGNQDHVAVSIDFYATGTSSVQGRVTSLPDSGQQFDRSFSTCQGSLMYMRIVSVTKADGTVEDKLCVWRLKSGEWQLVSTFIYTGLKYFPMGINPFDANTIYFWSKEDRSLLSFNVRNEKFVLERKLKHSRDLTGSFFSSFVLPQWLHKIPKTVRE</sequence>
<dbReference type="SUPFAM" id="SSF81383">
    <property type="entry name" value="F-box domain"/>
    <property type="match status" value="1"/>
</dbReference>
<evidence type="ECO:0000313" key="2">
    <source>
        <dbReference type="Proteomes" id="UP000694864"/>
    </source>
</evidence>
<dbReference type="SMART" id="SM00256">
    <property type="entry name" value="FBOX"/>
    <property type="match status" value="1"/>
</dbReference>
<dbReference type="InterPro" id="IPR056592">
    <property type="entry name" value="Beta-prop_At3g26010-like"/>
</dbReference>
<dbReference type="Proteomes" id="UP000694864">
    <property type="component" value="Chromosome 9"/>
</dbReference>
<protein>
    <submittedName>
        <fullName evidence="3">F-box protein At3g28280</fullName>
    </submittedName>
</protein>
<evidence type="ECO:0000259" key="1">
    <source>
        <dbReference type="PROSITE" id="PS50181"/>
    </source>
</evidence>
<dbReference type="InterPro" id="IPR001810">
    <property type="entry name" value="F-box_dom"/>
</dbReference>
<reference evidence="2" key="1">
    <citation type="journal article" date="2014" name="Nat. Commun.">
        <title>The emerging biofuel crop Camelina sativa retains a highly undifferentiated hexaploid genome structure.</title>
        <authorList>
            <person name="Kagale S."/>
            <person name="Koh C."/>
            <person name="Nixon J."/>
            <person name="Bollina V."/>
            <person name="Clarke W.E."/>
            <person name="Tuteja R."/>
            <person name="Spillane C."/>
            <person name="Robinson S.J."/>
            <person name="Links M.G."/>
            <person name="Clarke C."/>
            <person name="Higgins E.E."/>
            <person name="Huebert T."/>
            <person name="Sharpe A.G."/>
            <person name="Parkin I.A."/>
        </authorList>
    </citation>
    <scope>NUCLEOTIDE SEQUENCE [LARGE SCALE GENOMIC DNA]</scope>
    <source>
        <strain evidence="2">cv. DH55</strain>
    </source>
</reference>
<dbReference type="Pfam" id="PF00646">
    <property type="entry name" value="F-box"/>
    <property type="match status" value="1"/>
</dbReference>
<dbReference type="PANTHER" id="PTHR31672:SF2">
    <property type="entry name" value="F-BOX DOMAIN-CONTAINING PROTEIN"/>
    <property type="match status" value="1"/>
</dbReference>
<organism evidence="2 3">
    <name type="scientific">Camelina sativa</name>
    <name type="common">False flax</name>
    <name type="synonym">Myagrum sativum</name>
    <dbReference type="NCBI Taxonomy" id="90675"/>
    <lineage>
        <taxon>Eukaryota</taxon>
        <taxon>Viridiplantae</taxon>
        <taxon>Streptophyta</taxon>
        <taxon>Embryophyta</taxon>
        <taxon>Tracheophyta</taxon>
        <taxon>Spermatophyta</taxon>
        <taxon>Magnoliopsida</taxon>
        <taxon>eudicotyledons</taxon>
        <taxon>Gunneridae</taxon>
        <taxon>Pentapetalae</taxon>
        <taxon>rosids</taxon>
        <taxon>malvids</taxon>
        <taxon>Brassicales</taxon>
        <taxon>Brassicaceae</taxon>
        <taxon>Camelineae</taxon>
        <taxon>Camelina</taxon>
    </lineage>
</organism>
<dbReference type="InterPro" id="IPR050796">
    <property type="entry name" value="SCF_F-box_component"/>
</dbReference>
<dbReference type="Pfam" id="PF24750">
    <property type="entry name" value="b-prop_At3g26010-like"/>
    <property type="match status" value="1"/>
</dbReference>
<dbReference type="PANTHER" id="PTHR31672">
    <property type="entry name" value="BNACNNG10540D PROTEIN"/>
    <property type="match status" value="1"/>
</dbReference>
<evidence type="ECO:0000313" key="3">
    <source>
        <dbReference type="RefSeq" id="XP_010430835.1"/>
    </source>
</evidence>
<dbReference type="CDD" id="cd22157">
    <property type="entry name" value="F-box_AtFBW1-like"/>
    <property type="match status" value="1"/>
</dbReference>
<name>A0ABM0TSZ3_CAMSA</name>